<evidence type="ECO:0000259" key="2">
    <source>
        <dbReference type="Pfam" id="PF25794"/>
    </source>
</evidence>
<feature type="region of interest" description="Disordered" evidence="1">
    <location>
        <begin position="125"/>
        <end position="153"/>
    </location>
</feature>
<dbReference type="Pfam" id="PF25794">
    <property type="entry name" value="SACS"/>
    <property type="match status" value="2"/>
</dbReference>
<dbReference type="OrthoDB" id="430232at2759"/>
<name>A0A9P1BZT4_9DINO</name>
<keyword evidence="6" id="KW-1185">Reference proteome</keyword>
<dbReference type="EMBL" id="CAMXCT020000687">
    <property type="protein sequence ID" value="CAL1135527.1"/>
    <property type="molecule type" value="Genomic_DNA"/>
</dbReference>
<dbReference type="EMBL" id="CAMXCT010000687">
    <property type="protein sequence ID" value="CAI3982152.1"/>
    <property type="molecule type" value="Genomic_DNA"/>
</dbReference>
<protein>
    <submittedName>
        <fullName evidence="5">Sacsin</fullName>
    </submittedName>
</protein>
<feature type="compositionally biased region" description="Basic and acidic residues" evidence="1">
    <location>
        <begin position="409"/>
        <end position="421"/>
    </location>
</feature>
<sequence length="2550" mass="281503">MGASVQKPGIKLRFLKINVLEKFRDQFEPYHVMLGCDLSSSHPFEGTLIRVPFRTPEVAKTSEVSSIQLDAAAAEVLSSRFQKEAFQWLLFLQSVAKIRLSEIREGDSRIQCLCEVKLMPQSVPTVLKDETSKEEKGKGGKGGQGEGGEGGEDAEPVEFMALELQAPRPRVSAIGSDSVADVSISTESFGSPPYQRCLSYRLVGGEDCGVSEQVCAAIPLVELPASTKHPVKLRQEEGRLFCFLPLPPSAVSLRVALHVHAPLNTTQDRRNVLLDNRVGDNEIISTNVRLLDVRIPECLARCAINLSNLATPEDFFSIFPVLQRSIGQALKWWTARTSKRLARQDHCQQETQIGLARFGVPIVKIPLPVLESFEQVLHPILPRTLTPAWLRQFLRNISASSIPSATPKRGFDLRDSSDDSAQKSGEGITIGSLTPEEAVAFLDFVLADNDFGDLEGVPLLFTEDMTAGTQPFTLSGTSMLFVPEDEEEYQLLPQAPRRLLSKRIRNSRPWVWQNLQRMASSEVQPSQPIQGEGPSFQLRKMTVSPLMSALQELLPKTWNVPVPEVGKSDWEGLHLQRYLVELAQSNECTSEKYDALAHSAKFEREPWRDAKLNMMTWSGSRLPTQVQRWQFCALTLQIFTRLLLSGVFEQVGGPAATQVVARLHRHDYQSEVSAPWNITCNEACHNRLRALALQGEKEGHLGAVLKFRKLFGSLTAEQHSALAAWLVMAGPENCDCHSANGGQDPAAWRLKCEIFRTAPLFSPFARQEQVAIVDFDSHALPKGSRGSWSLLPEACPEVVAALRAAGIPMPGCVEPVGAENVAALVRELHMPRLTWAEVLLGHVFPWASKPEVEPTARQGLMLAIVQRWRQMELAGNEQCVEALQLVSFIPTVDGQMRSPATLLDPRKEDLKLLYMGDGPFPAAEVNAVLLPLMQRGLLRCRQELSLKELHERLVFLDSKHQLAANSPEEGEWDKVKSCAENFLQYAATTVSMKCQEVRTAAAAAAVPEAPSTSPSASAAKKEKAHSFFSWSSIMPLGDFLTAAGSSPEKVESLEKREEWAEDDVETLKCKFRSCRWIPAAKAPREWLAAIPWAGSAHKLWRPSDLVLMSDFWTCGAASPVLDLETQVVFSGERKPNLHGDFLELLGISSLPEIQRIHCAWAQLEAIRSWSQKHPDGKANESESAWISKCLYHYVYPLITGEAKANETVEGKSNGWQQLDEIFVAGTFVPIEDLSLSQNFGIAGLHQIPKELQATARKLCSQIRPKFQANDLARALYRLSQKNASPVPNGNPNGNQLSPGETESAVHLAMALSERIRSQGEDLPEHVMVPTSQGKLRPAEECVFNNMRWLSEEEQHKRNRAVTSSGLHWVHQSISNDVAVSLNVQALSTQVAAEALAAADDGEKDPEWFEAAGQTEPLTTRLRSLLRDISESEDLGLFKSLLQNADDAKASEVHFVWDWRSFGRQSLMSPEMGRWQGPCLWAHNNASFSPQDFENITQLGAVKSTSRKAQIGRFGLGFNSVYSLTDLPSILSDDVVLFLDPHVHHLKAMGASPAKPGIKLRFLKIDVLDKFRDQFEPYHGMFGCDLNSSTRYQGTLIRMPFRTPEAAKASEISKTLVSQESAMAFLRAFRDAAAECLVFLQHVQRIVFSWITSDAGANGTPQTFMEIKITPPGIPLSLDTPKCSNSSSSSKQVGESVAMSSVEISTDEQALEYRRLFSSRTVAQSKEKQSFISDMLNRLGMSKSHPDVRPYISFNLIVSISWSPPMELQKEFDSEPCNRKEAWRLILQHDNPEDERWAGTRNEPETSEASEASFAYVPFGGLALCLSRPLRTEEPRICCFMPLPITSSLPFLINANFCLSDPTAPGRLDLVRGSTSKPSNSKSDWNGLLLHNIIEPLICTLIHEQSAALQAFRSQKSASVAVWADRDGVCSLMPRKSQLPLSLQQLLNLPTIYASLSHSALFPVLSFETGSTGQTQFGKHTGHTQFAEFLDASGLRTAAPLVSYVDSVQPLPDDIGTVDQRQAVHEYLCHLYQSKEGKYRFCDVVPEVQQEFSSAGLKRKAYVDRSLVLSCLRQDSHHKYSCAAASKLLGFILSGEQDDSASKLQGLKLAPLCDNKVACFGDGGSDQLLFCAFVSDNSRSSFAQRVLQQLASKATLDLSGLDARSHERLRQQADKLGIRHVEKCEQLSEALLLALPSIRASPPSSSVLASLDETFAGRILGSTRQAAAGSLGFGSDEHASSTLCALWSFVQLAEDGLSDEFLSAFDGFYVVPAWNAARSGTQNSASSIDAPLMLVPLSASEPLLLPECEQNLEPLMEVAATLVSDRFVDKSHPAMTDPVLRFLQQRGIVQAFSRGSLLTVLAASAEAQFSSLISRCQRLQPDQRELLRSQLCQALCDPIGSLEDGRQQARASVVCKLPIFLAESWSDGSNLQAFRSLMQLAVVDGEPLPLRSAPVRLDLDTAFVFRVSIKTPPEVSDALGLVEVKEILAEQGKYFDMKTWLQKQILPHLESMIPDDQVIVLERLLPLLQDIEEANSEPMGSGNAHLQTTCG</sequence>
<accession>A0A9P1BZT4</accession>
<dbReference type="InterPro" id="IPR036890">
    <property type="entry name" value="HATPase_C_sf"/>
</dbReference>
<dbReference type="InterPro" id="IPR058210">
    <property type="entry name" value="SACS/Nov_dom"/>
</dbReference>
<reference evidence="4" key="2">
    <citation type="submission" date="2024-04" db="EMBL/GenBank/DDBJ databases">
        <authorList>
            <person name="Chen Y."/>
            <person name="Shah S."/>
            <person name="Dougan E. K."/>
            <person name="Thang M."/>
            <person name="Chan C."/>
        </authorList>
    </citation>
    <scope>NUCLEOTIDE SEQUENCE [LARGE SCALE GENOMIC DNA]</scope>
</reference>
<dbReference type="EMBL" id="CAMXCT030000687">
    <property type="protein sequence ID" value="CAL4769464.1"/>
    <property type="molecule type" value="Genomic_DNA"/>
</dbReference>
<dbReference type="SUPFAM" id="SSF55874">
    <property type="entry name" value="ATPase domain of HSP90 chaperone/DNA topoisomerase II/histidine kinase"/>
    <property type="match status" value="1"/>
</dbReference>
<dbReference type="Proteomes" id="UP001152797">
    <property type="component" value="Unassembled WGS sequence"/>
</dbReference>
<feature type="region of interest" description="Disordered" evidence="1">
    <location>
        <begin position="406"/>
        <end position="429"/>
    </location>
</feature>
<evidence type="ECO:0000313" key="6">
    <source>
        <dbReference type="Proteomes" id="UP001152797"/>
    </source>
</evidence>
<feature type="compositionally biased region" description="Basic and acidic residues" evidence="1">
    <location>
        <begin position="127"/>
        <end position="138"/>
    </location>
</feature>
<organism evidence="3">
    <name type="scientific">Cladocopium goreaui</name>
    <dbReference type="NCBI Taxonomy" id="2562237"/>
    <lineage>
        <taxon>Eukaryota</taxon>
        <taxon>Sar</taxon>
        <taxon>Alveolata</taxon>
        <taxon>Dinophyceae</taxon>
        <taxon>Suessiales</taxon>
        <taxon>Symbiodiniaceae</taxon>
        <taxon>Cladocopium</taxon>
    </lineage>
</organism>
<evidence type="ECO:0000313" key="3">
    <source>
        <dbReference type="EMBL" id="CAI3982152.1"/>
    </source>
</evidence>
<dbReference type="NCBIfam" id="NF047352">
    <property type="entry name" value="P_loop_sacsin"/>
    <property type="match status" value="1"/>
</dbReference>
<dbReference type="PANTHER" id="PTHR15600">
    <property type="entry name" value="SACSIN"/>
    <property type="match status" value="1"/>
</dbReference>
<feature type="region of interest" description="Disordered" evidence="1">
    <location>
        <begin position="1281"/>
        <end position="1301"/>
    </location>
</feature>
<feature type="compositionally biased region" description="Polar residues" evidence="1">
    <location>
        <begin position="1281"/>
        <end position="1300"/>
    </location>
</feature>
<evidence type="ECO:0000313" key="5">
    <source>
        <dbReference type="EMBL" id="CAL4769464.1"/>
    </source>
</evidence>
<comment type="caution">
    <text evidence="3">The sequence shown here is derived from an EMBL/GenBank/DDBJ whole genome shotgun (WGS) entry which is preliminary data.</text>
</comment>
<dbReference type="InterPro" id="IPR052972">
    <property type="entry name" value="Sacsin_chaperone_reg"/>
</dbReference>
<feature type="domain" description="Sacsin/Nov" evidence="2">
    <location>
        <begin position="5"/>
        <end position="109"/>
    </location>
</feature>
<gene>
    <name evidence="3" type="ORF">C1SCF055_LOCUS9881</name>
</gene>
<dbReference type="PANTHER" id="PTHR15600:SF42">
    <property type="entry name" value="SACSIN"/>
    <property type="match status" value="1"/>
</dbReference>
<feature type="domain" description="Sacsin/Nov" evidence="2">
    <location>
        <begin position="1415"/>
        <end position="1655"/>
    </location>
</feature>
<evidence type="ECO:0000256" key="1">
    <source>
        <dbReference type="SAM" id="MobiDB-lite"/>
    </source>
</evidence>
<evidence type="ECO:0000313" key="4">
    <source>
        <dbReference type="EMBL" id="CAL1135527.1"/>
    </source>
</evidence>
<proteinExistence type="predicted"/>
<dbReference type="GO" id="GO:0030544">
    <property type="term" value="F:Hsp70 protein binding"/>
    <property type="evidence" value="ECO:0007669"/>
    <property type="project" value="TreeGrafter"/>
</dbReference>
<reference evidence="3" key="1">
    <citation type="submission" date="2022-10" db="EMBL/GenBank/DDBJ databases">
        <authorList>
            <person name="Chen Y."/>
            <person name="Dougan E. K."/>
            <person name="Chan C."/>
            <person name="Rhodes N."/>
            <person name="Thang M."/>
        </authorList>
    </citation>
    <scope>NUCLEOTIDE SEQUENCE</scope>
</reference>